<evidence type="ECO:0000313" key="5">
    <source>
        <dbReference type="EMBL" id="GIM13772.1"/>
    </source>
</evidence>
<dbReference type="GO" id="GO:0035869">
    <property type="term" value="C:ciliary transition zone"/>
    <property type="evidence" value="ECO:0007669"/>
    <property type="project" value="TreeGrafter"/>
</dbReference>
<feature type="compositionally biased region" description="Polar residues" evidence="2">
    <location>
        <begin position="114"/>
        <end position="129"/>
    </location>
</feature>
<feature type="compositionally biased region" description="Low complexity" evidence="2">
    <location>
        <begin position="895"/>
        <end position="924"/>
    </location>
</feature>
<feature type="region of interest" description="Disordered" evidence="2">
    <location>
        <begin position="398"/>
        <end position="491"/>
    </location>
</feature>
<gene>
    <name evidence="5" type="ORF">Vretimale_16797</name>
</gene>
<evidence type="ECO:0000256" key="1">
    <source>
        <dbReference type="SAM" id="Coils"/>
    </source>
</evidence>
<comment type="caution">
    <text evidence="5">The sequence shown here is derived from an EMBL/GenBank/DDBJ whole genome shotgun (WGS) entry which is preliminary data.</text>
</comment>
<dbReference type="Pfam" id="PF15625">
    <property type="entry name" value="CC2D2AN-C2"/>
    <property type="match status" value="1"/>
</dbReference>
<organism evidence="5 6">
    <name type="scientific">Volvox reticuliferus</name>
    <dbReference type="NCBI Taxonomy" id="1737510"/>
    <lineage>
        <taxon>Eukaryota</taxon>
        <taxon>Viridiplantae</taxon>
        <taxon>Chlorophyta</taxon>
        <taxon>core chlorophytes</taxon>
        <taxon>Chlorophyceae</taxon>
        <taxon>CS clade</taxon>
        <taxon>Chlamydomonadales</taxon>
        <taxon>Volvocaceae</taxon>
        <taxon>Volvox</taxon>
    </lineage>
</organism>
<dbReference type="InterPro" id="IPR028928">
    <property type="entry name" value="CC2D2AN-C2"/>
</dbReference>
<dbReference type="EMBL" id="BNCQ01000051">
    <property type="protein sequence ID" value="GIM13772.1"/>
    <property type="molecule type" value="Genomic_DNA"/>
</dbReference>
<evidence type="ECO:0000259" key="4">
    <source>
        <dbReference type="SMART" id="SM00239"/>
    </source>
</evidence>
<dbReference type="Proteomes" id="UP000722791">
    <property type="component" value="Unassembled WGS sequence"/>
</dbReference>
<feature type="transmembrane region" description="Helical" evidence="3">
    <location>
        <begin position="2032"/>
        <end position="2052"/>
    </location>
</feature>
<keyword evidence="3" id="KW-1133">Transmembrane helix</keyword>
<keyword evidence="3" id="KW-0472">Membrane</keyword>
<evidence type="ECO:0000256" key="3">
    <source>
        <dbReference type="SAM" id="Phobius"/>
    </source>
</evidence>
<keyword evidence="3" id="KW-0812">Transmembrane</keyword>
<dbReference type="GO" id="GO:1905515">
    <property type="term" value="P:non-motile cilium assembly"/>
    <property type="evidence" value="ECO:0007669"/>
    <property type="project" value="TreeGrafter"/>
</dbReference>
<feature type="compositionally biased region" description="Low complexity" evidence="2">
    <location>
        <begin position="426"/>
        <end position="448"/>
    </location>
</feature>
<feature type="region of interest" description="Disordered" evidence="2">
    <location>
        <begin position="1496"/>
        <end position="1517"/>
    </location>
</feature>
<dbReference type="GO" id="GO:1904491">
    <property type="term" value="P:protein localization to ciliary transition zone"/>
    <property type="evidence" value="ECO:0007669"/>
    <property type="project" value="TreeGrafter"/>
</dbReference>
<feature type="coiled-coil region" evidence="1">
    <location>
        <begin position="640"/>
        <end position="681"/>
    </location>
</feature>
<proteinExistence type="predicted"/>
<feature type="coiled-coil region" evidence="1">
    <location>
        <begin position="360"/>
        <end position="389"/>
    </location>
</feature>
<keyword evidence="1" id="KW-0175">Coiled coil</keyword>
<evidence type="ECO:0000313" key="6">
    <source>
        <dbReference type="Proteomes" id="UP000722791"/>
    </source>
</evidence>
<dbReference type="PANTHER" id="PTHR20837">
    <property type="entry name" value="CENTROSOMAL PROTEIN-RELATED"/>
    <property type="match status" value="1"/>
</dbReference>
<accession>A0A8J4GS02</accession>
<reference evidence="5" key="1">
    <citation type="journal article" date="2021" name="Proc. Natl. Acad. Sci. U.S.A.">
        <title>Three genomes in the algal genus Volvox reveal the fate of a haploid sex-determining region after a transition to homothallism.</title>
        <authorList>
            <person name="Yamamoto K."/>
            <person name="Hamaji T."/>
            <person name="Kawai-Toyooka H."/>
            <person name="Matsuzaki R."/>
            <person name="Takahashi F."/>
            <person name="Nishimura Y."/>
            <person name="Kawachi M."/>
            <person name="Noguchi H."/>
            <person name="Minakuchi Y."/>
            <person name="Umen J.G."/>
            <person name="Toyoda A."/>
            <person name="Nozaki H."/>
        </authorList>
    </citation>
    <scope>NUCLEOTIDE SEQUENCE</scope>
    <source>
        <strain evidence="5">NIES-3785</strain>
    </source>
</reference>
<feature type="region of interest" description="Disordered" evidence="2">
    <location>
        <begin position="21"/>
        <end position="259"/>
    </location>
</feature>
<dbReference type="InterPro" id="IPR052434">
    <property type="entry name" value="Tectonic-like_complex_comp"/>
</dbReference>
<feature type="compositionally biased region" description="Low complexity" evidence="2">
    <location>
        <begin position="132"/>
        <end position="153"/>
    </location>
</feature>
<evidence type="ECO:0000256" key="2">
    <source>
        <dbReference type="SAM" id="MobiDB-lite"/>
    </source>
</evidence>
<feature type="compositionally biased region" description="Pro residues" evidence="2">
    <location>
        <begin position="461"/>
        <end position="472"/>
    </location>
</feature>
<name>A0A8J4GS02_9CHLO</name>
<dbReference type="Pfam" id="PF24656">
    <property type="entry name" value="CEPT76_peptidase"/>
    <property type="match status" value="1"/>
</dbReference>
<dbReference type="InterPro" id="IPR000008">
    <property type="entry name" value="C2_dom"/>
</dbReference>
<sequence length="2055" mass="224907">MAAPTGNYQGMYPQAAYPNVTQAQGMQPRPAQSFPTVGTQIQSIQYQTSPELPQYQQPSYNQASQPPQPQQQAQAPPFVGSTAGGYQGLYPEAAYPYGTQAQGAQPQPVGSFPTLGTQPQAVQYQTGPELQSPPYDQPIQPQQLQQQTQALQPIGGTGSDANPIQPSSGGGVPPADAPPRKGLFGFFRRGQSDQTQQQQPDVEAPGNPANPELGGQPPTELGRQQGSLAGSQPATGQGGEQARVADGTQHEASASVPNKDPLQIAMVSYERSYTHREDSPAVAASVLLTFDVGRFSGAPLALPERLTAEREGRFAREELGLFRERQCVLSEHSLNKMEQRITKGAPLDKALLAQMDSGDAAAAEQQVAIMERRRQQQQLQQQQQQQQQQLTVGNLPTVTEEPEGQQGEAGGQEQRSEVLKLPPPSSSAAQQPQPGQPGQMTDASPQPAGAGGGASGDAQPQPAPPPQQPPEMQPDGPRVVPGLDPATVPPHATIMDPMYAFQWLDENGLMVYVPDPLKRPGRERPARRYDQDKEMMRTYVRRPAKAASLRGETRLYRLDIELGRLEFLVHPAMAQEDLLAARLLALFRDFKRREAVGLVMFYASKLAALEDSMLGAREKLFALQATEAQIDEVLDAYAMLAKIEREVAEMRQLKEEEEALLNRTVRSMEQLHMQIQGLRRQQGYALTNLELAVHSKPPQELAWQQGVLTRERLDVLLVAAELEEIAGLPKFPEPLPVPDLADFPLPNVNPNPNAGGLGSLPLGLGMGVGGFLAPGLMDPLAAAMTTTATTTAHKPFVFKLRRCESMCAAHTAVLSDIAAQLEVLKNRPSTDPEDPHLKALEEQVALVGRAPRRMSMTSEEQLELQLKATEMVKKGEIFVSRMPQLVPILTINQRDPQQQQMQQQQMMTRPPQPGQDQQLGQAPGSGPLPIASFPGQLAPPPPRPSLKYGGKGRYYVKLFVNGYCVDYSEVTSLGDNFAGDFKDTFTIQVSRFPESISVMLFERHTLRDSYIGQVYIAIPGLAGSPHVDVQARPYQFTALTPFRPRLPTQGPGPVPLMPDTHFHDSSYNFNTIFPAGVLYVRCGWVSDRTPPGTRLADTVQPNAVIAYDNPLAERPAAGGQAAAAAMWNDIEAGKSLMPPRASVPIDRMLRRAAERIGGKANRAQIMRWLNEHVIDPNDPRNAPLLELLKTHEANASALGDLFRLDIFPDVAMKEDRAATRRMHVLQRRWQAGIYRAPDRSLLKGVRSVAIPAPLSAAETDKLENQYLDQLALLEQASEGTQLALARVMMARHEKAMQLQIGAMLTNAIKEREERIRAFALRVRAAAARVAGGLLMARHFRTEDVVNDAPLPQFKLELAVITQLLAPRRPLKRTRKLVKSLMTSVPRDTQLMVTVQRAANLPARMVESGGYGAVSGGAAGRGRNVRRPGRFGGGFDDGEGMAVDEGPSTLSAADREAQQRNCFVEIRFRSLVQRTEAVPGEFPLFNEQIDLDVFRDDGSDQQQKSAEEGSGLEPSPSALQANNDLITFNVFDELIVEPSETAITRRRRPGDEDLADPVRLPERERRFLGCIRVPLSAVYQLQVLEGTFKLEAPPVVLGYVQTSDRPSTLTVHMTMRPRLAAPAGEVDERVVSSEQAQVNRHAQKWLAALLARPECRSRILKVMAVDADGAAILVCRYIAATPLPPPVAQLAAAGGNVAAAGGVEALMLKLSRFVSHVPYMEDVGIQKRRNDIWTTNAEFLHLTGGDAEEHAHLLAGFFLQLGLQCFVVMGTAICGARSYFVLTTGQPAASPSQPQQPPPSLDLNPALLRLWNPVTGIVTAVKDPTGELREVGQLYDGTNIWANTQPTGRPWEMRWSLGAVKDWDPFFGAALPPREIASLQTTPLYEELDGRFYEELESRVEKRVEEALSKARSTFVTKPDNKVSRLLKSLLKEMREIHEKIAAASLKASAELAETGGQGPTDAPAYLGERHKLIQGLQASHNERIRRESRAESANGHILAMSFSDRYLDAVSEAVTNTGIHRVADDRVKFSTAVYVEPLGAAFVCCIWIYVVAIRG</sequence>
<feature type="compositionally biased region" description="Polar residues" evidence="2">
    <location>
        <begin position="222"/>
        <end position="235"/>
    </location>
</feature>
<dbReference type="InterPro" id="IPR056290">
    <property type="entry name" value="CEPT76/DRC7_peptidase-like_dom"/>
</dbReference>
<feature type="compositionally biased region" description="Polar residues" evidence="2">
    <location>
        <begin position="33"/>
        <end position="51"/>
    </location>
</feature>
<protein>
    <recommendedName>
        <fullName evidence="4">C2 domain-containing protein</fullName>
    </recommendedName>
</protein>
<feature type="compositionally biased region" description="Low complexity" evidence="2">
    <location>
        <begin position="53"/>
        <end position="77"/>
    </location>
</feature>
<feature type="domain" description="C2" evidence="4">
    <location>
        <begin position="1389"/>
        <end position="1586"/>
    </location>
</feature>
<dbReference type="PANTHER" id="PTHR20837:SF0">
    <property type="entry name" value="COILED-COIL AND C2 DOMAIN-CONTAINING PROTEIN 2A"/>
    <property type="match status" value="1"/>
</dbReference>
<dbReference type="SMART" id="SM00239">
    <property type="entry name" value="C2"/>
    <property type="match status" value="1"/>
</dbReference>
<feature type="region of interest" description="Disordered" evidence="2">
    <location>
        <begin position="895"/>
        <end position="944"/>
    </location>
</feature>